<feature type="region of interest" description="Disordered" evidence="1">
    <location>
        <begin position="1"/>
        <end position="27"/>
    </location>
</feature>
<sequence>MTDLTSTWKGTPENPGPWDPNHPMLKSPYAPHETAAVLRIKRTGIPGPELMKLLKLKGTRLMSQIQRAMDQETEAHHRNLPIHDALIAAPK</sequence>
<dbReference type="Pfam" id="PF17469">
    <property type="entry name" value="GP68"/>
    <property type="match status" value="1"/>
</dbReference>
<proteinExistence type="predicted"/>
<organism evidence="3 4">
    <name type="scientific">Mycobacterium phage Che12</name>
    <dbReference type="NCBI Taxonomy" id="2911435"/>
    <lineage>
        <taxon>Viruses</taxon>
        <taxon>Duplodnaviria</taxon>
        <taxon>Heunggongvirae</taxon>
        <taxon>Uroviricota</taxon>
        <taxon>Caudoviricetes</taxon>
        <taxon>Fromanvirus</taxon>
        <taxon>Fromanvirus Che12</taxon>
    </lineage>
</organism>
<dbReference type="RefSeq" id="YP_655653.1">
    <property type="nucleotide sequence ID" value="NC_008203.1"/>
</dbReference>
<dbReference type="InterPro" id="IPR035343">
    <property type="entry name" value="Gp68"/>
</dbReference>
<evidence type="ECO:0000256" key="1">
    <source>
        <dbReference type="SAM" id="MobiDB-lite"/>
    </source>
</evidence>
<evidence type="ECO:0000313" key="4">
    <source>
        <dbReference type="Proteomes" id="UP000002541"/>
    </source>
</evidence>
<reference evidence="3 4" key="1">
    <citation type="journal article" date="2006" name="PLoS Genet.">
        <title>Exploring the mycobacteriophage metaproteome: phage genomics as an educational platform.</title>
        <authorList>
            <person name="Hatfull G.F."/>
            <person name="Pedulla M.L."/>
            <person name="Jacobs-Sera D."/>
            <person name="Cichon P.M."/>
            <person name="Foley A."/>
            <person name="Ford M.E."/>
            <person name="Gonda R.M."/>
            <person name="Houtz J.M."/>
            <person name="Hryckowian A.J."/>
            <person name="Kelchner V.A."/>
            <person name="Namburi S."/>
            <person name="Pajcini K.V."/>
            <person name="Popovich M.G."/>
            <person name="Schleicher D.T."/>
            <person name="Simanek B.Z."/>
            <person name="Smith A.L."/>
            <person name="Zdanowicz G.M."/>
            <person name="Kumar V."/>
            <person name="Peebles C.L."/>
            <person name="Jacobs W.R.Jr."/>
            <person name="Lawrence J.G."/>
            <person name="Hendrix R.W."/>
        </authorList>
    </citation>
    <scope>NUCLEOTIDE SEQUENCE [LARGE SCALE GENOMIC DNA]</scope>
</reference>
<accession>Q1A0E3</accession>
<dbReference type="OrthoDB" id="14908at10239"/>
<evidence type="ECO:0000313" key="3">
    <source>
        <dbReference type="EMBL" id="ABE67393.1"/>
    </source>
</evidence>
<name>Q1A0E3_9CAUD</name>
<dbReference type="EMBL" id="DQ398043">
    <property type="protein sequence ID" value="ABE67393.1"/>
    <property type="molecule type" value="Genomic_DNA"/>
</dbReference>
<evidence type="ECO:0000259" key="2">
    <source>
        <dbReference type="Pfam" id="PF17469"/>
    </source>
</evidence>
<protein>
    <recommendedName>
        <fullName evidence="2">Gp68-like predicted RNA polymerase component domain-containing protein</fullName>
    </recommendedName>
</protein>
<dbReference type="KEGG" id="vg:4156934"/>
<keyword evidence="4" id="KW-1185">Reference proteome</keyword>
<gene>
    <name evidence="3" type="primary">74</name>
    <name evidence="3" type="ORF">PBI_CHE12_74</name>
</gene>
<dbReference type="Proteomes" id="UP000002541">
    <property type="component" value="Segment"/>
</dbReference>
<feature type="domain" description="Gp68-like predicted RNA polymerase component" evidence="2">
    <location>
        <begin position="18"/>
        <end position="88"/>
    </location>
</feature>